<feature type="domain" description="POTRA" evidence="1">
    <location>
        <begin position="182"/>
        <end position="248"/>
    </location>
</feature>
<dbReference type="Pfam" id="PF07244">
    <property type="entry name" value="POTRA"/>
    <property type="match status" value="1"/>
</dbReference>
<proteinExistence type="predicted"/>
<organism evidence="2 3">
    <name type="scientific">Dokdonia sinensis</name>
    <dbReference type="NCBI Taxonomy" id="2479847"/>
    <lineage>
        <taxon>Bacteria</taxon>
        <taxon>Pseudomonadati</taxon>
        <taxon>Bacteroidota</taxon>
        <taxon>Flavobacteriia</taxon>
        <taxon>Flavobacteriales</taxon>
        <taxon>Flavobacteriaceae</taxon>
        <taxon>Dokdonia</taxon>
    </lineage>
</organism>
<gene>
    <name evidence="2" type="ORF">EAX61_04290</name>
</gene>
<reference evidence="2 3" key="1">
    <citation type="submission" date="2018-10" db="EMBL/GenBank/DDBJ databases">
        <title>Dokdonia luteus sp. nov., isolated from sea water.</title>
        <authorList>
            <person name="Zhou L.Y."/>
            <person name="Du Z.J."/>
        </authorList>
    </citation>
    <scope>NUCLEOTIDE SEQUENCE [LARGE SCALE GENOMIC DNA]</scope>
    <source>
        <strain evidence="2 3">SH27</strain>
    </source>
</reference>
<dbReference type="Gene3D" id="2.40.160.50">
    <property type="entry name" value="membrane protein fhac: a member of the omp85/tpsb transporter family"/>
    <property type="match status" value="1"/>
</dbReference>
<dbReference type="AlphaFoldDB" id="A0A3M0GD58"/>
<dbReference type="OrthoDB" id="9811416at2"/>
<name>A0A3M0GD58_9FLAO</name>
<keyword evidence="3" id="KW-1185">Reference proteome</keyword>
<dbReference type="Gene3D" id="3.10.20.310">
    <property type="entry name" value="membrane protein fhac"/>
    <property type="match status" value="1"/>
</dbReference>
<sequence length="564" mass="64361">MKVTYNTIFVLITYAIFLQSSEAQELNLKILGYTDIETEIIDSLSYQRKHQEYQSISQTIEKAKNDLVALGYYDTKEIDRKNFTDNTYSVRLHLGNRFKRIILLIDELSSLPSYLKGTGYPIQENWIDVETAFAKALLEQLTIIAANKGKPFSSFQIQNISKRNDSILQGELKITEDTIRNINNIIIQGYDKMPMSFIKRYAGLKSGTLFNRQKLLEKQEAINNLPFVTVKKDLEIQFTKDSTNVYLYLNKQRNNSFDGFLGFSTDETNNLILDGYLDLVLRNNLNYGESLILNYKSDGNDQSQLKVSADLPYLFGSPLGVNAELYLFRKDTTFSETTQQASLYYQASPRIKINTGYQYKTSDNLLDIPGLTSNISDYTSNRGTLSLTYAELSSNVLFPERRYFFAQGEMGQRNTTDFSEQQLSFLTVARNIFKLNDTNAVYIQSATQILFSDSFVTNELYRFGGITSIRGFEENSIFANLFSVLNTEYRYTINPGLYVHSILDVAYFENELIDAENELISFGFGAGLNTKAGLFKINIANGKSDGQEFKFSNTKVHLQLQAKF</sequence>
<dbReference type="InterPro" id="IPR010827">
    <property type="entry name" value="BamA/TamA_POTRA"/>
</dbReference>
<protein>
    <recommendedName>
        <fullName evidence="1">POTRA domain-containing protein</fullName>
    </recommendedName>
</protein>
<dbReference type="Proteomes" id="UP000281985">
    <property type="component" value="Unassembled WGS sequence"/>
</dbReference>
<evidence type="ECO:0000313" key="3">
    <source>
        <dbReference type="Proteomes" id="UP000281985"/>
    </source>
</evidence>
<dbReference type="EMBL" id="REFV01000003">
    <property type="protein sequence ID" value="RMB62805.1"/>
    <property type="molecule type" value="Genomic_DNA"/>
</dbReference>
<evidence type="ECO:0000313" key="2">
    <source>
        <dbReference type="EMBL" id="RMB62805.1"/>
    </source>
</evidence>
<dbReference type="RefSeq" id="WP_121916439.1">
    <property type="nucleotide sequence ID" value="NZ_REFV01000003.1"/>
</dbReference>
<evidence type="ECO:0000259" key="1">
    <source>
        <dbReference type="Pfam" id="PF07244"/>
    </source>
</evidence>
<accession>A0A3M0GD58</accession>
<comment type="caution">
    <text evidence="2">The sequence shown here is derived from an EMBL/GenBank/DDBJ whole genome shotgun (WGS) entry which is preliminary data.</text>
</comment>